<feature type="compositionally biased region" description="Basic and acidic residues" evidence="1">
    <location>
        <begin position="48"/>
        <end position="70"/>
    </location>
</feature>
<dbReference type="InterPro" id="IPR053203">
    <property type="entry name" value="Cisplatin_resist-associated"/>
</dbReference>
<keyword evidence="3" id="KW-1185">Reference proteome</keyword>
<feature type="compositionally biased region" description="Gly residues" evidence="1">
    <location>
        <begin position="75"/>
        <end position="90"/>
    </location>
</feature>
<gene>
    <name evidence="2" type="ORF">EJ03DRAFT_248768</name>
</gene>
<name>A0A6G1L3K6_9PEZI</name>
<dbReference type="OrthoDB" id="3063476at2759"/>
<feature type="non-terminal residue" evidence="2">
    <location>
        <position position="1"/>
    </location>
</feature>
<dbReference type="PANTHER" id="PTHR34693:SF1">
    <property type="entry name" value="PROTEIN PAR32"/>
    <property type="match status" value="1"/>
</dbReference>
<feature type="region of interest" description="Disordered" evidence="1">
    <location>
        <begin position="1"/>
        <end position="127"/>
    </location>
</feature>
<evidence type="ECO:0000313" key="3">
    <source>
        <dbReference type="Proteomes" id="UP000799436"/>
    </source>
</evidence>
<evidence type="ECO:0000256" key="1">
    <source>
        <dbReference type="SAM" id="MobiDB-lite"/>
    </source>
</evidence>
<dbReference type="PANTHER" id="PTHR34693">
    <property type="entry name" value="PROTEIN PAR32"/>
    <property type="match status" value="1"/>
</dbReference>
<dbReference type="EMBL" id="ML995856">
    <property type="protein sequence ID" value="KAF2767406.1"/>
    <property type="molecule type" value="Genomic_DNA"/>
</dbReference>
<feature type="compositionally biased region" description="Polar residues" evidence="1">
    <location>
        <begin position="20"/>
        <end position="33"/>
    </location>
</feature>
<dbReference type="Pfam" id="PF12223">
    <property type="entry name" value="DUF3602"/>
    <property type="match status" value="1"/>
</dbReference>
<organism evidence="2 3">
    <name type="scientific">Teratosphaeria nubilosa</name>
    <dbReference type="NCBI Taxonomy" id="161662"/>
    <lineage>
        <taxon>Eukaryota</taxon>
        <taxon>Fungi</taxon>
        <taxon>Dikarya</taxon>
        <taxon>Ascomycota</taxon>
        <taxon>Pezizomycotina</taxon>
        <taxon>Dothideomycetes</taxon>
        <taxon>Dothideomycetidae</taxon>
        <taxon>Mycosphaerellales</taxon>
        <taxon>Teratosphaeriaceae</taxon>
        <taxon>Teratosphaeria</taxon>
    </lineage>
</organism>
<sequence>GRGGAGNITAQPTPGVESGDLSTPTIKNATYTTGRGGTGNMVSNELNDASKSRVAQDVETPAHHEKEVKGTYHWGRGGEGNMMTIGGNGVSGDEKIAVTNGNSGKERRGSLQGVVDKGKELLGLKKQ</sequence>
<dbReference type="AlphaFoldDB" id="A0A6G1L3K6"/>
<feature type="compositionally biased region" description="Basic and acidic residues" evidence="1">
    <location>
        <begin position="116"/>
        <end position="127"/>
    </location>
</feature>
<dbReference type="InterPro" id="IPR022024">
    <property type="entry name" value="DUF3602"/>
</dbReference>
<dbReference type="Proteomes" id="UP000799436">
    <property type="component" value="Unassembled WGS sequence"/>
</dbReference>
<evidence type="ECO:0000313" key="2">
    <source>
        <dbReference type="EMBL" id="KAF2767406.1"/>
    </source>
</evidence>
<protein>
    <submittedName>
        <fullName evidence="2">Uncharacterized protein</fullName>
    </submittedName>
</protein>
<feature type="non-terminal residue" evidence="2">
    <location>
        <position position="127"/>
    </location>
</feature>
<accession>A0A6G1L3K6</accession>
<reference evidence="2" key="1">
    <citation type="journal article" date="2020" name="Stud. Mycol.">
        <title>101 Dothideomycetes genomes: a test case for predicting lifestyles and emergence of pathogens.</title>
        <authorList>
            <person name="Haridas S."/>
            <person name="Albert R."/>
            <person name="Binder M."/>
            <person name="Bloem J."/>
            <person name="Labutti K."/>
            <person name="Salamov A."/>
            <person name="Andreopoulos B."/>
            <person name="Baker S."/>
            <person name="Barry K."/>
            <person name="Bills G."/>
            <person name="Bluhm B."/>
            <person name="Cannon C."/>
            <person name="Castanera R."/>
            <person name="Culley D."/>
            <person name="Daum C."/>
            <person name="Ezra D."/>
            <person name="Gonzalez J."/>
            <person name="Henrissat B."/>
            <person name="Kuo A."/>
            <person name="Liang C."/>
            <person name="Lipzen A."/>
            <person name="Lutzoni F."/>
            <person name="Magnuson J."/>
            <person name="Mondo S."/>
            <person name="Nolan M."/>
            <person name="Ohm R."/>
            <person name="Pangilinan J."/>
            <person name="Park H.-J."/>
            <person name="Ramirez L."/>
            <person name="Alfaro M."/>
            <person name="Sun H."/>
            <person name="Tritt A."/>
            <person name="Yoshinaga Y."/>
            <person name="Zwiers L.-H."/>
            <person name="Turgeon B."/>
            <person name="Goodwin S."/>
            <person name="Spatafora J."/>
            <person name="Crous P."/>
            <person name="Grigoriev I."/>
        </authorList>
    </citation>
    <scope>NUCLEOTIDE SEQUENCE</scope>
    <source>
        <strain evidence="2">CBS 116005</strain>
    </source>
</reference>
<proteinExistence type="predicted"/>